<dbReference type="Proteomes" id="UP000765509">
    <property type="component" value="Unassembled WGS sequence"/>
</dbReference>
<name>A0A9Q3H324_9BASI</name>
<evidence type="ECO:0000313" key="2">
    <source>
        <dbReference type="Proteomes" id="UP000765509"/>
    </source>
</evidence>
<keyword evidence="2" id="KW-1185">Reference proteome</keyword>
<proteinExistence type="predicted"/>
<comment type="caution">
    <text evidence="1">The sequence shown here is derived from an EMBL/GenBank/DDBJ whole genome shotgun (WGS) entry which is preliminary data.</text>
</comment>
<sequence length="111" mass="12613">MVQEWPYQSGPYGQFGHLHQSWPPGNPLKIGPGGLQLPPGTMDHGIWAMGHKKLIWTQMARNGENEGISNFQEKFHGMARTQIAQNDPKSHLGHMTSIFMRTRLPLNMHME</sequence>
<accession>A0A9Q3H324</accession>
<evidence type="ECO:0000313" key="1">
    <source>
        <dbReference type="EMBL" id="MBW0488199.1"/>
    </source>
</evidence>
<gene>
    <name evidence="1" type="ORF">O181_027914</name>
</gene>
<organism evidence="1 2">
    <name type="scientific">Austropuccinia psidii MF-1</name>
    <dbReference type="NCBI Taxonomy" id="1389203"/>
    <lineage>
        <taxon>Eukaryota</taxon>
        <taxon>Fungi</taxon>
        <taxon>Dikarya</taxon>
        <taxon>Basidiomycota</taxon>
        <taxon>Pucciniomycotina</taxon>
        <taxon>Pucciniomycetes</taxon>
        <taxon>Pucciniales</taxon>
        <taxon>Sphaerophragmiaceae</taxon>
        <taxon>Austropuccinia</taxon>
    </lineage>
</organism>
<dbReference type="AlphaFoldDB" id="A0A9Q3H324"/>
<reference evidence="1" key="1">
    <citation type="submission" date="2021-03" db="EMBL/GenBank/DDBJ databases">
        <title>Draft genome sequence of rust myrtle Austropuccinia psidii MF-1, a brazilian biotype.</title>
        <authorList>
            <person name="Quecine M.C."/>
            <person name="Pachon D.M.R."/>
            <person name="Bonatelli M.L."/>
            <person name="Correr F.H."/>
            <person name="Franceschini L.M."/>
            <person name="Leite T.F."/>
            <person name="Margarido G.R.A."/>
            <person name="Almeida C.A."/>
            <person name="Ferrarezi J.A."/>
            <person name="Labate C.A."/>
        </authorList>
    </citation>
    <scope>NUCLEOTIDE SEQUENCE</scope>
    <source>
        <strain evidence="1">MF-1</strain>
    </source>
</reference>
<dbReference type="EMBL" id="AVOT02009489">
    <property type="protein sequence ID" value="MBW0488199.1"/>
    <property type="molecule type" value="Genomic_DNA"/>
</dbReference>
<protein>
    <submittedName>
        <fullName evidence="1">Uncharacterized protein</fullName>
    </submittedName>
</protein>